<feature type="domain" description="EF-hand" evidence="3">
    <location>
        <begin position="97"/>
        <end position="132"/>
    </location>
</feature>
<dbReference type="Pfam" id="PF13499">
    <property type="entry name" value="EF-hand_7"/>
    <property type="match status" value="1"/>
</dbReference>
<dbReference type="SUPFAM" id="SSF47473">
    <property type="entry name" value="EF-hand"/>
    <property type="match status" value="1"/>
</dbReference>
<dbReference type="Gene3D" id="1.10.238.10">
    <property type="entry name" value="EF-hand"/>
    <property type="match status" value="1"/>
</dbReference>
<accession>A0A9W7KRA1</accession>
<dbReference type="GO" id="GO:0016491">
    <property type="term" value="F:oxidoreductase activity"/>
    <property type="evidence" value="ECO:0007669"/>
    <property type="project" value="InterPro"/>
</dbReference>
<sequence>MLIRNIVTVLIASAVQIVSGFHSLSPLSHRFTEKRITSQSSILLSRVLVSRPTLLKSTVDDGQQTLLDLFNKIDADNSGEICESELSSLLSSLSITASPSDVSALFSSLDVDASGTICFDEFSQWYSSTLSTQSDHTTSIHTNILSRHTAAQFEATTVPFQIVEDALECAVKAPNHRLTEPWRFYSLGSKSIEKVAGLVPSKKEKWSQIPGWMVFTSQRSPDSIINKENTYAVACSIQNFMLSLNSHSIGSKWMTTPFIFEEEFKRIVGISEEEEVIGCVWYGFEVGGNKGKGGTKRRKSVEDCLKVVE</sequence>
<keyword evidence="5" id="KW-1185">Reference proteome</keyword>
<dbReference type="PANTHER" id="PTHR43821">
    <property type="entry name" value="NAD(P)H NITROREDUCTASE YDJA-RELATED"/>
    <property type="match status" value="1"/>
</dbReference>
<dbReference type="EMBL" id="BRXW01000131">
    <property type="protein sequence ID" value="GMI08914.1"/>
    <property type="molecule type" value="Genomic_DNA"/>
</dbReference>
<dbReference type="Proteomes" id="UP001165122">
    <property type="component" value="Unassembled WGS sequence"/>
</dbReference>
<keyword evidence="2" id="KW-0732">Signal</keyword>
<dbReference type="InterPro" id="IPR018247">
    <property type="entry name" value="EF_Hand_1_Ca_BS"/>
</dbReference>
<dbReference type="SUPFAM" id="SSF55469">
    <property type="entry name" value="FMN-dependent nitroreductase-like"/>
    <property type="match status" value="1"/>
</dbReference>
<proteinExistence type="predicted"/>
<keyword evidence="1" id="KW-0106">Calcium</keyword>
<dbReference type="SMART" id="SM00054">
    <property type="entry name" value="EFh"/>
    <property type="match status" value="2"/>
</dbReference>
<dbReference type="PROSITE" id="PS00018">
    <property type="entry name" value="EF_HAND_1"/>
    <property type="match status" value="2"/>
</dbReference>
<reference evidence="5" key="1">
    <citation type="journal article" date="2023" name="Commun. Biol.">
        <title>Genome analysis of Parmales, the sister group of diatoms, reveals the evolutionary specialization of diatoms from phago-mixotrophs to photoautotrophs.</title>
        <authorList>
            <person name="Ban H."/>
            <person name="Sato S."/>
            <person name="Yoshikawa S."/>
            <person name="Yamada K."/>
            <person name="Nakamura Y."/>
            <person name="Ichinomiya M."/>
            <person name="Sato N."/>
            <person name="Blanc-Mathieu R."/>
            <person name="Endo H."/>
            <person name="Kuwata A."/>
            <person name="Ogata H."/>
        </authorList>
    </citation>
    <scope>NUCLEOTIDE SEQUENCE [LARGE SCALE GENOMIC DNA]</scope>
    <source>
        <strain evidence="5">NIES 3700</strain>
    </source>
</reference>
<dbReference type="InterPro" id="IPR000415">
    <property type="entry name" value="Nitroreductase-like"/>
</dbReference>
<comment type="caution">
    <text evidence="4">The sequence shown here is derived from an EMBL/GenBank/DDBJ whole genome shotgun (WGS) entry which is preliminary data.</text>
</comment>
<evidence type="ECO:0000256" key="2">
    <source>
        <dbReference type="SAM" id="SignalP"/>
    </source>
</evidence>
<feature type="domain" description="EF-hand" evidence="3">
    <location>
        <begin position="61"/>
        <end position="96"/>
    </location>
</feature>
<dbReference type="AlphaFoldDB" id="A0A9W7KRA1"/>
<evidence type="ECO:0000313" key="4">
    <source>
        <dbReference type="EMBL" id="GMI08914.1"/>
    </source>
</evidence>
<evidence type="ECO:0000313" key="5">
    <source>
        <dbReference type="Proteomes" id="UP001165122"/>
    </source>
</evidence>
<name>A0A9W7KRA1_9STRA</name>
<dbReference type="GO" id="GO:0005509">
    <property type="term" value="F:calcium ion binding"/>
    <property type="evidence" value="ECO:0007669"/>
    <property type="project" value="InterPro"/>
</dbReference>
<dbReference type="PROSITE" id="PS50222">
    <property type="entry name" value="EF_HAND_2"/>
    <property type="match status" value="2"/>
</dbReference>
<protein>
    <recommendedName>
        <fullName evidence="3">EF-hand domain-containing protein</fullName>
    </recommendedName>
</protein>
<dbReference type="PANTHER" id="PTHR43821:SF1">
    <property type="entry name" value="NAD(P)H NITROREDUCTASE YDJA-RELATED"/>
    <property type="match status" value="1"/>
</dbReference>
<organism evidence="4 5">
    <name type="scientific">Triparma laevis f. longispina</name>
    <dbReference type="NCBI Taxonomy" id="1714387"/>
    <lineage>
        <taxon>Eukaryota</taxon>
        <taxon>Sar</taxon>
        <taxon>Stramenopiles</taxon>
        <taxon>Ochrophyta</taxon>
        <taxon>Bolidophyceae</taxon>
        <taxon>Parmales</taxon>
        <taxon>Triparmaceae</taxon>
        <taxon>Triparma</taxon>
    </lineage>
</organism>
<evidence type="ECO:0000256" key="1">
    <source>
        <dbReference type="ARBA" id="ARBA00022837"/>
    </source>
</evidence>
<dbReference type="InterPro" id="IPR052530">
    <property type="entry name" value="NAD(P)H_nitroreductase"/>
</dbReference>
<feature type="signal peptide" evidence="2">
    <location>
        <begin position="1"/>
        <end position="20"/>
    </location>
</feature>
<dbReference type="InterPro" id="IPR029479">
    <property type="entry name" value="Nitroreductase"/>
</dbReference>
<evidence type="ECO:0000259" key="3">
    <source>
        <dbReference type="PROSITE" id="PS50222"/>
    </source>
</evidence>
<dbReference type="CDD" id="cd00051">
    <property type="entry name" value="EFh"/>
    <property type="match status" value="1"/>
</dbReference>
<feature type="chain" id="PRO_5040892555" description="EF-hand domain-containing protein" evidence="2">
    <location>
        <begin position="21"/>
        <end position="309"/>
    </location>
</feature>
<dbReference type="InterPro" id="IPR011992">
    <property type="entry name" value="EF-hand-dom_pair"/>
</dbReference>
<dbReference type="OrthoDB" id="26525at2759"/>
<dbReference type="Gene3D" id="3.40.109.10">
    <property type="entry name" value="NADH Oxidase"/>
    <property type="match status" value="1"/>
</dbReference>
<gene>
    <name evidence="4" type="ORF">TrLO_g4710</name>
</gene>
<dbReference type="Pfam" id="PF00881">
    <property type="entry name" value="Nitroreductase"/>
    <property type="match status" value="1"/>
</dbReference>
<dbReference type="InterPro" id="IPR002048">
    <property type="entry name" value="EF_hand_dom"/>
</dbReference>